<accession>A0A6J5YB32</accession>
<evidence type="ECO:0000313" key="3">
    <source>
        <dbReference type="EMBL" id="CAB4321617.1"/>
    </source>
</evidence>
<protein>
    <recommendedName>
        <fullName evidence="2">Protein DA1-like domain-containing protein</fullName>
    </recommendedName>
</protein>
<reference evidence="4" key="1">
    <citation type="journal article" date="2020" name="Genome Biol.">
        <title>Gamete binning: chromosome-level and haplotype-resolved genome assembly enabled by high-throughput single-cell sequencing of gamete genomes.</title>
        <authorList>
            <person name="Campoy J.A."/>
            <person name="Sun H."/>
            <person name="Goel M."/>
            <person name="Jiao W.-B."/>
            <person name="Folz-Donahue K."/>
            <person name="Wang N."/>
            <person name="Rubio M."/>
            <person name="Liu C."/>
            <person name="Kukat C."/>
            <person name="Ruiz D."/>
            <person name="Huettel B."/>
            <person name="Schneeberger K."/>
        </authorList>
    </citation>
    <scope>NUCLEOTIDE SEQUENCE [LARGE SCALE GENOMIC DNA]</scope>
    <source>
        <strain evidence="4">cv. Rojo Pasion</strain>
    </source>
</reference>
<dbReference type="AlphaFoldDB" id="A0A6J5YB32"/>
<feature type="domain" description="Protein DA1-like" evidence="2">
    <location>
        <begin position="100"/>
        <end position="304"/>
    </location>
</feature>
<sequence>MNQEFTRKKVNSYANICDICHQYNEAVLHNKFWGQRSCVEHYKDGTLRCSTCHRLKQPEIKYVDLGHGRNLCSDCYSITIADPKECEKHIFENVRRFYTGLNLNLDEDISISLVDKDEMSRVRRRNYEMHRDIIGLATNILDFKPIVTISRCTKYEDRIEVEKKANKLTMAESFAALFGSNKDNKLLLLFARPDVLMGMTLAHEMMHKWLRFQGLIGDRKPERLVEEGICQVMSHMYGKWFCSTGFKYSSYNKTDEQLQFTKDLNKYYANLKKIDSDEAYREGFKQAMHVVKENGLKKTLDCIVKKGHLAPKMEEDEDNYEDAKGSLPPPKNDVAPPQGLQWVIVQ</sequence>
<dbReference type="InterPro" id="IPR022087">
    <property type="entry name" value="DA1-like_dom"/>
</dbReference>
<proteinExistence type="predicted"/>
<dbReference type="EMBL" id="CAEKKB010000008">
    <property type="protein sequence ID" value="CAB4321617.1"/>
    <property type="molecule type" value="Genomic_DNA"/>
</dbReference>
<dbReference type="Proteomes" id="UP000507245">
    <property type="component" value="Unassembled WGS sequence"/>
</dbReference>
<dbReference type="InterPro" id="IPR045218">
    <property type="entry name" value="DA1-like"/>
</dbReference>
<evidence type="ECO:0000259" key="2">
    <source>
        <dbReference type="Pfam" id="PF12315"/>
    </source>
</evidence>
<organism evidence="3 4">
    <name type="scientific">Prunus armeniaca</name>
    <name type="common">Apricot</name>
    <name type="synonym">Armeniaca vulgaris</name>
    <dbReference type="NCBI Taxonomy" id="36596"/>
    <lineage>
        <taxon>Eukaryota</taxon>
        <taxon>Viridiplantae</taxon>
        <taxon>Streptophyta</taxon>
        <taxon>Embryophyta</taxon>
        <taxon>Tracheophyta</taxon>
        <taxon>Spermatophyta</taxon>
        <taxon>Magnoliopsida</taxon>
        <taxon>eudicotyledons</taxon>
        <taxon>Gunneridae</taxon>
        <taxon>Pentapetalae</taxon>
        <taxon>rosids</taxon>
        <taxon>fabids</taxon>
        <taxon>Rosales</taxon>
        <taxon>Rosaceae</taxon>
        <taxon>Amygdaloideae</taxon>
        <taxon>Amygdaleae</taxon>
        <taxon>Prunus</taxon>
    </lineage>
</organism>
<gene>
    <name evidence="3" type="ORF">ORAREDHAP_LOCUS50823</name>
</gene>
<dbReference type="OrthoDB" id="1163622at2759"/>
<dbReference type="PANTHER" id="PTHR24209:SF31">
    <property type="entry name" value="PROTEIN DA1-LIKE ISOFORM X1"/>
    <property type="match status" value="1"/>
</dbReference>
<dbReference type="PANTHER" id="PTHR24209">
    <property type="entry name" value="PROTEIN DA1-RELATED 2"/>
    <property type="match status" value="1"/>
</dbReference>
<dbReference type="Pfam" id="PF12315">
    <property type="entry name" value="DA1-like"/>
    <property type="match status" value="1"/>
</dbReference>
<name>A0A6J5YB32_PRUAR</name>
<keyword evidence="4" id="KW-1185">Reference proteome</keyword>
<feature type="region of interest" description="Disordered" evidence="1">
    <location>
        <begin position="313"/>
        <end position="339"/>
    </location>
</feature>
<evidence type="ECO:0000313" key="4">
    <source>
        <dbReference type="Proteomes" id="UP000507245"/>
    </source>
</evidence>
<dbReference type="GO" id="GO:0043130">
    <property type="term" value="F:ubiquitin binding"/>
    <property type="evidence" value="ECO:0007669"/>
    <property type="project" value="TreeGrafter"/>
</dbReference>
<evidence type="ECO:0000256" key="1">
    <source>
        <dbReference type="SAM" id="MobiDB-lite"/>
    </source>
</evidence>